<name>A0A158D1D7_9BURK</name>
<protein>
    <recommendedName>
        <fullName evidence="4">Tail fiber protein</fullName>
    </recommendedName>
</protein>
<reference evidence="2" key="1">
    <citation type="submission" date="2016-01" db="EMBL/GenBank/DDBJ databases">
        <authorList>
            <person name="Peeters C."/>
        </authorList>
    </citation>
    <scope>NUCLEOTIDE SEQUENCE</scope>
    <source>
        <strain evidence="2">LMG 29320</strain>
    </source>
</reference>
<evidence type="ECO:0000256" key="1">
    <source>
        <dbReference type="SAM" id="MobiDB-lite"/>
    </source>
</evidence>
<gene>
    <name evidence="2" type="ORF">AWB77_04771</name>
</gene>
<sequence length="324" mass="32796">MFRIDDVTAATSLPTPEAAGTEGYFTEGNPAAGTPATNVRGSWLNMVQEELRAVVVAGGLTPSKTTYNQVLTAIRSMFSPVVGTARNLSMAIATASSTATLTADEIIVESALGGQTYKLAGFNKTINLATTGPGGIDYAGTVPASGFVGIYAIYNPTTGASALVAQGANVLLPNIYNNGSAIPSLGYTASALVSVVPTNASSQFSPVFQNDRNVAFGGSNILTSSAVVNASPTIVNALVIPMNAKTVGGFIQAGSTAASAVGIAVYPTSVALGGKIMAANVGAGQSQAVPFERLGISTPQRLFYTSSNGAGTPAFTISLNNYDF</sequence>
<dbReference type="AlphaFoldDB" id="A0A158D1D7"/>
<accession>A0A158D1D7</accession>
<evidence type="ECO:0008006" key="4">
    <source>
        <dbReference type="Google" id="ProtNLM"/>
    </source>
</evidence>
<comment type="caution">
    <text evidence="2">The sequence shown here is derived from an EMBL/GenBank/DDBJ whole genome shotgun (WGS) entry which is preliminary data.</text>
</comment>
<dbReference type="OrthoDB" id="6481168at2"/>
<proteinExistence type="predicted"/>
<dbReference type="Proteomes" id="UP000054903">
    <property type="component" value="Unassembled WGS sequence"/>
</dbReference>
<dbReference type="STRING" id="1777138.AWB77_04771"/>
<feature type="region of interest" description="Disordered" evidence="1">
    <location>
        <begin position="13"/>
        <end position="32"/>
    </location>
</feature>
<evidence type="ECO:0000313" key="3">
    <source>
        <dbReference type="Proteomes" id="UP000054903"/>
    </source>
</evidence>
<keyword evidence="3" id="KW-1185">Reference proteome</keyword>
<dbReference type="EMBL" id="FCNX02000013">
    <property type="protein sequence ID" value="SAK88313.1"/>
    <property type="molecule type" value="Genomic_DNA"/>
</dbReference>
<organism evidence="2 3">
    <name type="scientific">Caballeronia fortuita</name>
    <dbReference type="NCBI Taxonomy" id="1777138"/>
    <lineage>
        <taxon>Bacteria</taxon>
        <taxon>Pseudomonadati</taxon>
        <taxon>Pseudomonadota</taxon>
        <taxon>Betaproteobacteria</taxon>
        <taxon>Burkholderiales</taxon>
        <taxon>Burkholderiaceae</taxon>
        <taxon>Caballeronia</taxon>
    </lineage>
</organism>
<dbReference type="RefSeq" id="WP_061136862.1">
    <property type="nucleotide sequence ID" value="NZ_FCNX02000013.1"/>
</dbReference>
<evidence type="ECO:0000313" key="2">
    <source>
        <dbReference type="EMBL" id="SAK88313.1"/>
    </source>
</evidence>